<dbReference type="AlphaFoldDB" id="A0A2D3TFM7"/>
<accession>A0A2D3TFM7</accession>
<name>A0A2D3TFM7_9ENTR</name>
<dbReference type="RefSeq" id="WP_100096995.1">
    <property type="nucleotide sequence ID" value="NZ_CP017613.1"/>
</dbReference>
<proteinExistence type="predicted"/>
<dbReference type="Pfam" id="PF06074">
    <property type="entry name" value="Portal_Mu"/>
    <property type="match status" value="1"/>
</dbReference>
<protein>
    <recommendedName>
        <fullName evidence="3">DUF935 domain-containing protein</fullName>
    </recommendedName>
</protein>
<dbReference type="Proteomes" id="UP000229055">
    <property type="component" value="Chromosome"/>
</dbReference>
<reference evidence="2" key="1">
    <citation type="submission" date="2016-10" db="EMBL/GenBank/DDBJ databases">
        <authorList>
            <person name="Chevignon G."/>
        </authorList>
    </citation>
    <scope>NUCLEOTIDE SEQUENCE [LARGE SCALE GENOMIC DNA]</scope>
    <source>
        <strain evidence="2">ZA17</strain>
    </source>
</reference>
<evidence type="ECO:0000313" key="2">
    <source>
        <dbReference type="Proteomes" id="UP000229055"/>
    </source>
</evidence>
<dbReference type="InterPro" id="IPR009279">
    <property type="entry name" value="Portal_Mu"/>
</dbReference>
<dbReference type="EMBL" id="CP017613">
    <property type="protein sequence ID" value="ATW34484.1"/>
    <property type="molecule type" value="Genomic_DNA"/>
</dbReference>
<gene>
    <name evidence="1" type="ORF">BJP43_09695</name>
</gene>
<sequence>MVRNKKSQKKQETQTLSLELAGPTAVRHLWGRGSVASGLTPQRLANLLKSAAEGDTEAYLTLAEEMEERDPHYSSVLRTRKMAVASLPVTVVAGGEDSRAQQCAQDIHRLMEAPDFGDLVDNALDALGKGYSVNEIMWDRTGVKWEPKAYRWRDPRFFLFHPEHPEDMRIVDEADPIHGLSMPPYKFIVHQPRLKSGLTLRGGLARLVAFSYLCKMYGMKDWLGFLESYGIPLRLGKYGPSASEEDKKVLKTAVANIGSDAAAILPDSMVIEFQQVAQASGASEVFSRMVEWIDRQISKAVLGQTATTEGTPGKLGNEASQEAVRQDIIAADARQLANTLNRDLIRPYIDINYGPQAVYPRVMITLPEKEDVTALAANLEKLVPLGLKVSASEVRTKLGLSEPAKEADLLSVSTTPAQASATNRAQGCACSNRAINRSQADEIDLLASEMLMDWEPQMTPVTAPVMEAIKRVEDYEQLIALLPQLLDKADVKKLTESLAQAGLMAYGTGVEGQE</sequence>
<evidence type="ECO:0000313" key="1">
    <source>
        <dbReference type="EMBL" id="ATW34484.1"/>
    </source>
</evidence>
<evidence type="ECO:0008006" key="3">
    <source>
        <dbReference type="Google" id="ProtNLM"/>
    </source>
</evidence>
<reference evidence="2" key="2">
    <citation type="submission" date="2017-11" db="EMBL/GenBank/DDBJ databases">
        <title>PacBio sequencing of new strain of the secondary endosymbiont Candidatus Hamiltonella defensa.</title>
        <authorList>
            <person name="Strand M.R."/>
            <person name="Oliver K."/>
        </authorList>
    </citation>
    <scope>NUCLEOTIDE SEQUENCE [LARGE SCALE GENOMIC DNA]</scope>
    <source>
        <strain evidence="2">ZA17</strain>
    </source>
</reference>
<organism evidence="1 2">
    <name type="scientific">Candidatus Williamhamiltonella defendens</name>
    <dbReference type="NCBI Taxonomy" id="138072"/>
    <lineage>
        <taxon>Bacteria</taxon>
        <taxon>Pseudomonadati</taxon>
        <taxon>Pseudomonadota</taxon>
        <taxon>Gammaproteobacteria</taxon>
        <taxon>Enterobacterales</taxon>
        <taxon>Enterobacteriaceae</taxon>
        <taxon>aphid secondary symbionts</taxon>
        <taxon>Candidatus Williamhamiltonella</taxon>
    </lineage>
</organism>